<dbReference type="EMBL" id="GFPF01001846">
    <property type="protein sequence ID" value="MAA12992.1"/>
    <property type="molecule type" value="Transcribed_RNA"/>
</dbReference>
<dbReference type="AlphaFoldDB" id="A0A224YGR2"/>
<keyword evidence="1" id="KW-1133">Transmembrane helix</keyword>
<feature type="transmembrane region" description="Helical" evidence="1">
    <location>
        <begin position="83"/>
        <end position="102"/>
    </location>
</feature>
<evidence type="ECO:0000256" key="1">
    <source>
        <dbReference type="SAM" id="Phobius"/>
    </source>
</evidence>
<name>A0A224YGR2_9ACAR</name>
<proteinExistence type="predicted"/>
<evidence type="ECO:0000313" key="2">
    <source>
        <dbReference type="EMBL" id="MAA12992.1"/>
    </source>
</evidence>
<accession>A0A224YGR2</accession>
<feature type="transmembrane region" description="Helical" evidence="1">
    <location>
        <begin position="52"/>
        <end position="71"/>
    </location>
</feature>
<feature type="transmembrane region" description="Helical" evidence="1">
    <location>
        <begin position="20"/>
        <end position="40"/>
    </location>
</feature>
<keyword evidence="1" id="KW-0472">Membrane</keyword>
<reference evidence="2" key="1">
    <citation type="journal article" date="2017" name="Parasit. Vectors">
        <title>Sialotranscriptomics of Rhipicephalus zambeziensis reveals intricate expression profiles of secretory proteins and suggests tight temporal transcriptional regulation during blood-feeding.</title>
        <authorList>
            <person name="de Castro M.H."/>
            <person name="de Klerk D."/>
            <person name="Pienaar R."/>
            <person name="Rees D.J.G."/>
            <person name="Mans B.J."/>
        </authorList>
    </citation>
    <scope>NUCLEOTIDE SEQUENCE</scope>
    <source>
        <tissue evidence="2">Salivary glands</tissue>
    </source>
</reference>
<keyword evidence="1" id="KW-0812">Transmembrane</keyword>
<organism evidence="2">
    <name type="scientific">Rhipicephalus zambeziensis</name>
    <dbReference type="NCBI Taxonomy" id="60191"/>
    <lineage>
        <taxon>Eukaryota</taxon>
        <taxon>Metazoa</taxon>
        <taxon>Ecdysozoa</taxon>
        <taxon>Arthropoda</taxon>
        <taxon>Chelicerata</taxon>
        <taxon>Arachnida</taxon>
        <taxon>Acari</taxon>
        <taxon>Parasitiformes</taxon>
        <taxon>Ixodida</taxon>
        <taxon>Ixodoidea</taxon>
        <taxon>Ixodidae</taxon>
        <taxon>Rhipicephalinae</taxon>
        <taxon>Rhipicephalus</taxon>
        <taxon>Rhipicephalus</taxon>
    </lineage>
</organism>
<sequence>MASALRDGYICRFLIFDRLLSLSLSPLSYTFILFLFLLALQHRYFLSLLCHENTLGQVLLLCSLLILLQYLSSADFCCEITGLAWLVIRTCLLIQNIFGMLLKCGGHYIAMRFIFIKLCSNISLI</sequence>
<protein>
    <submittedName>
        <fullName evidence="2">Uncharacterized protein</fullName>
    </submittedName>
</protein>